<evidence type="ECO:0000313" key="2">
    <source>
        <dbReference type="EMBL" id="KAJ1216293.1"/>
    </source>
</evidence>
<dbReference type="Proteomes" id="UP001066276">
    <property type="component" value="Chromosome 1_1"/>
</dbReference>
<evidence type="ECO:0000313" key="3">
    <source>
        <dbReference type="Proteomes" id="UP001066276"/>
    </source>
</evidence>
<evidence type="ECO:0000256" key="1">
    <source>
        <dbReference type="SAM" id="Phobius"/>
    </source>
</evidence>
<sequence length="164" mass="18240">MEWAYFCWRDGGGLVITSFSMAVGVADFCGCRVFGGLPVAGQNDRAGFPRPRRCYGGLLTGGSLLWVLHGAFLFGFATEQEKEKTRPWVQSDSWMEKLGVGEIPEEDEKNNNNNDGVITGACVSVRLSSGPRSSWLFGISLRLPVSRRLHCVLDFRYLTFLQTH</sequence>
<gene>
    <name evidence="2" type="ORF">NDU88_003897</name>
</gene>
<name>A0AAV7WUY0_PLEWA</name>
<organism evidence="2 3">
    <name type="scientific">Pleurodeles waltl</name>
    <name type="common">Iberian ribbed newt</name>
    <dbReference type="NCBI Taxonomy" id="8319"/>
    <lineage>
        <taxon>Eukaryota</taxon>
        <taxon>Metazoa</taxon>
        <taxon>Chordata</taxon>
        <taxon>Craniata</taxon>
        <taxon>Vertebrata</taxon>
        <taxon>Euteleostomi</taxon>
        <taxon>Amphibia</taxon>
        <taxon>Batrachia</taxon>
        <taxon>Caudata</taxon>
        <taxon>Salamandroidea</taxon>
        <taxon>Salamandridae</taxon>
        <taxon>Pleurodelinae</taxon>
        <taxon>Pleurodeles</taxon>
    </lineage>
</organism>
<feature type="transmembrane region" description="Helical" evidence="1">
    <location>
        <begin position="55"/>
        <end position="77"/>
    </location>
</feature>
<keyword evidence="3" id="KW-1185">Reference proteome</keyword>
<keyword evidence="1" id="KW-1133">Transmembrane helix</keyword>
<proteinExistence type="predicted"/>
<comment type="caution">
    <text evidence="2">The sequence shown here is derived from an EMBL/GenBank/DDBJ whole genome shotgun (WGS) entry which is preliminary data.</text>
</comment>
<keyword evidence="1" id="KW-0812">Transmembrane</keyword>
<dbReference type="EMBL" id="JANPWB010000001">
    <property type="protein sequence ID" value="KAJ1216293.1"/>
    <property type="molecule type" value="Genomic_DNA"/>
</dbReference>
<keyword evidence="1" id="KW-0472">Membrane</keyword>
<protein>
    <submittedName>
        <fullName evidence="2">Uncharacterized protein</fullName>
    </submittedName>
</protein>
<feature type="transmembrane region" description="Helical" evidence="1">
    <location>
        <begin position="12"/>
        <end position="35"/>
    </location>
</feature>
<dbReference type="AlphaFoldDB" id="A0AAV7WUY0"/>
<reference evidence="2" key="1">
    <citation type="journal article" date="2022" name="bioRxiv">
        <title>Sequencing and chromosome-scale assembly of the giantPleurodeles waltlgenome.</title>
        <authorList>
            <person name="Brown T."/>
            <person name="Elewa A."/>
            <person name="Iarovenko S."/>
            <person name="Subramanian E."/>
            <person name="Araus A.J."/>
            <person name="Petzold A."/>
            <person name="Susuki M."/>
            <person name="Suzuki K.-i.T."/>
            <person name="Hayashi T."/>
            <person name="Toyoda A."/>
            <person name="Oliveira C."/>
            <person name="Osipova E."/>
            <person name="Leigh N.D."/>
            <person name="Simon A."/>
            <person name="Yun M.H."/>
        </authorList>
    </citation>
    <scope>NUCLEOTIDE SEQUENCE</scope>
    <source>
        <strain evidence="2">20211129_DDA</strain>
        <tissue evidence="2">Liver</tissue>
    </source>
</reference>
<accession>A0AAV7WUY0</accession>